<organism evidence="1 2">
    <name type="scientific">Cuscuta epithymum</name>
    <dbReference type="NCBI Taxonomy" id="186058"/>
    <lineage>
        <taxon>Eukaryota</taxon>
        <taxon>Viridiplantae</taxon>
        <taxon>Streptophyta</taxon>
        <taxon>Embryophyta</taxon>
        <taxon>Tracheophyta</taxon>
        <taxon>Spermatophyta</taxon>
        <taxon>Magnoliopsida</taxon>
        <taxon>eudicotyledons</taxon>
        <taxon>Gunneridae</taxon>
        <taxon>Pentapetalae</taxon>
        <taxon>asterids</taxon>
        <taxon>lamiids</taxon>
        <taxon>Solanales</taxon>
        <taxon>Convolvulaceae</taxon>
        <taxon>Cuscuteae</taxon>
        <taxon>Cuscuta</taxon>
        <taxon>Cuscuta subgen. Cuscuta</taxon>
    </lineage>
</organism>
<reference evidence="1" key="1">
    <citation type="submission" date="2022-07" db="EMBL/GenBank/DDBJ databases">
        <authorList>
            <person name="Macas J."/>
            <person name="Novak P."/>
            <person name="Neumann P."/>
        </authorList>
    </citation>
    <scope>NUCLEOTIDE SEQUENCE</scope>
</reference>
<dbReference type="Proteomes" id="UP001152523">
    <property type="component" value="Unassembled WGS sequence"/>
</dbReference>
<gene>
    <name evidence="1" type="ORF">CEPIT_LOCUS29375</name>
</gene>
<evidence type="ECO:0000313" key="1">
    <source>
        <dbReference type="EMBL" id="CAH9128826.1"/>
    </source>
</evidence>
<name>A0AAV0F059_9ASTE</name>
<proteinExistence type="predicted"/>
<dbReference type="EMBL" id="CAMAPF010000953">
    <property type="protein sequence ID" value="CAH9128826.1"/>
    <property type="molecule type" value="Genomic_DNA"/>
</dbReference>
<evidence type="ECO:0000313" key="2">
    <source>
        <dbReference type="Proteomes" id="UP001152523"/>
    </source>
</evidence>
<protein>
    <submittedName>
        <fullName evidence="1">Uncharacterized protein</fullName>
    </submittedName>
</protein>
<accession>A0AAV0F059</accession>
<keyword evidence="2" id="KW-1185">Reference proteome</keyword>
<comment type="caution">
    <text evidence="1">The sequence shown here is derived from an EMBL/GenBank/DDBJ whole genome shotgun (WGS) entry which is preliminary data.</text>
</comment>
<sequence>MVISFRSIHKHSNAATILLSQASISEDRIFKDGTQLLAQVLGAIKLALKEFPMCACEYCFVRWACNRMSPKLLVLCTNISLFIPLRERFISNILINALQHLEVVWQHCFSAYQPAFSPNTYFCFRALNCVISRKSKVRDLEPVW</sequence>
<dbReference type="AlphaFoldDB" id="A0AAV0F059"/>